<dbReference type="CDD" id="cd02440">
    <property type="entry name" value="AdoMet_MTases"/>
    <property type="match status" value="1"/>
</dbReference>
<dbReference type="Proteomes" id="UP000000268">
    <property type="component" value="Chromosome"/>
</dbReference>
<protein>
    <submittedName>
        <fullName evidence="4">Methyltransferase, putative</fullName>
    </submittedName>
</protein>
<proteinExistence type="predicted"/>
<accession>B0C7D0</accession>
<evidence type="ECO:0000313" key="5">
    <source>
        <dbReference type="Proteomes" id="UP000000268"/>
    </source>
</evidence>
<sequence>MLDHAFLSQGQRVLDLATGTGLVAIDAAQRVGRTGSVIGVDIATDMIECARQKAAALGLTNVDFLVADAEDLNFPAGSFDHLFCSSALIWMSDLPKALRLWHRVLKPGGLLGFHAFAETAFIAGVVAQRVLERQGISVLLNKPTGTVEKCHRLLTQAGFVDIDFKVEVDGSYLSLERLRGMWLGDSSSPAPGQYPNPVSLLSAEQLAAARADYVQELETLQTDQGIWSDSTIFYTYGRKAL</sequence>
<dbReference type="eggNOG" id="COG2226">
    <property type="taxonomic scope" value="Bacteria"/>
</dbReference>
<dbReference type="InterPro" id="IPR004033">
    <property type="entry name" value="UbiE/COQ5_MeTrFase"/>
</dbReference>
<dbReference type="EMBL" id="CP000828">
    <property type="protein sequence ID" value="ABW31214.1"/>
    <property type="molecule type" value="Genomic_DNA"/>
</dbReference>
<dbReference type="InterPro" id="IPR041698">
    <property type="entry name" value="Methyltransf_25"/>
</dbReference>
<dbReference type="HOGENOM" id="CLU_037990_2_6_3"/>
<evidence type="ECO:0000256" key="1">
    <source>
        <dbReference type="ARBA" id="ARBA00022603"/>
    </source>
</evidence>
<reference evidence="4 5" key="1">
    <citation type="journal article" date="2008" name="Proc. Natl. Acad. Sci. U.S.A.">
        <title>Niche adaptation and genome expansion in the chlorophyll d-producing cyanobacterium Acaryochloris marina.</title>
        <authorList>
            <person name="Swingley W.D."/>
            <person name="Chen M."/>
            <person name="Cheung P.C."/>
            <person name="Conrad A.L."/>
            <person name="Dejesa L.C."/>
            <person name="Hao J."/>
            <person name="Honchak B.M."/>
            <person name="Karbach L.E."/>
            <person name="Kurdoglu A."/>
            <person name="Lahiri S."/>
            <person name="Mastrian S.D."/>
            <person name="Miyashita H."/>
            <person name="Page L."/>
            <person name="Ramakrishna P."/>
            <person name="Satoh S."/>
            <person name="Sattley W.M."/>
            <person name="Shimada Y."/>
            <person name="Taylor H.L."/>
            <person name="Tomo T."/>
            <person name="Tsuchiya T."/>
            <person name="Wang Z.T."/>
            <person name="Raymond J."/>
            <person name="Mimuro M."/>
            <person name="Blankenship R.E."/>
            <person name="Touchman J.W."/>
        </authorList>
    </citation>
    <scope>NUCLEOTIDE SEQUENCE [LARGE SCALE GENOMIC DNA]</scope>
    <source>
        <strain evidence="5">MBIC 11017</strain>
    </source>
</reference>
<dbReference type="STRING" id="329726.AM1_6284"/>
<dbReference type="PROSITE" id="PS51608">
    <property type="entry name" value="SAM_MT_UBIE"/>
    <property type="match status" value="1"/>
</dbReference>
<dbReference type="KEGG" id="amr:AM1_6284"/>
<dbReference type="Pfam" id="PF13649">
    <property type="entry name" value="Methyltransf_25"/>
    <property type="match status" value="1"/>
</dbReference>
<dbReference type="GO" id="GO:0008168">
    <property type="term" value="F:methyltransferase activity"/>
    <property type="evidence" value="ECO:0007669"/>
    <property type="project" value="UniProtKB-KW"/>
</dbReference>
<organism evidence="4 5">
    <name type="scientific">Acaryochloris marina (strain MBIC 11017)</name>
    <dbReference type="NCBI Taxonomy" id="329726"/>
    <lineage>
        <taxon>Bacteria</taxon>
        <taxon>Bacillati</taxon>
        <taxon>Cyanobacteriota</taxon>
        <taxon>Cyanophyceae</taxon>
        <taxon>Acaryochloridales</taxon>
        <taxon>Acaryochloridaceae</taxon>
        <taxon>Acaryochloris</taxon>
    </lineage>
</organism>
<dbReference type="GO" id="GO:0032259">
    <property type="term" value="P:methylation"/>
    <property type="evidence" value="ECO:0007669"/>
    <property type="project" value="UniProtKB-KW"/>
</dbReference>
<dbReference type="PANTHER" id="PTHR43861:SF1">
    <property type="entry name" value="TRANS-ACONITATE 2-METHYLTRANSFERASE"/>
    <property type="match status" value="1"/>
</dbReference>
<name>B0C7D0_ACAM1</name>
<feature type="domain" description="Methyltransferase" evidence="3">
    <location>
        <begin position="13"/>
        <end position="109"/>
    </location>
</feature>
<gene>
    <name evidence="4" type="ordered locus">AM1_6284</name>
</gene>
<keyword evidence="1 4" id="KW-0489">Methyltransferase</keyword>
<evidence type="ECO:0000256" key="2">
    <source>
        <dbReference type="ARBA" id="ARBA00022679"/>
    </source>
</evidence>
<dbReference type="AlphaFoldDB" id="B0C7D0"/>
<dbReference type="InterPro" id="IPR029063">
    <property type="entry name" value="SAM-dependent_MTases_sf"/>
</dbReference>
<evidence type="ECO:0000313" key="4">
    <source>
        <dbReference type="EMBL" id="ABW31214.1"/>
    </source>
</evidence>
<dbReference type="PANTHER" id="PTHR43861">
    <property type="entry name" value="TRANS-ACONITATE 2-METHYLTRANSFERASE-RELATED"/>
    <property type="match status" value="1"/>
</dbReference>
<keyword evidence="5" id="KW-1185">Reference proteome</keyword>
<dbReference type="SUPFAM" id="SSF53335">
    <property type="entry name" value="S-adenosyl-L-methionine-dependent methyltransferases"/>
    <property type="match status" value="1"/>
</dbReference>
<evidence type="ECO:0000259" key="3">
    <source>
        <dbReference type="Pfam" id="PF13649"/>
    </source>
</evidence>
<dbReference type="Gene3D" id="3.40.50.150">
    <property type="entry name" value="Vaccinia Virus protein VP39"/>
    <property type="match status" value="1"/>
</dbReference>
<keyword evidence="2 4" id="KW-0808">Transferase</keyword>